<dbReference type="Pfam" id="PF03965">
    <property type="entry name" value="Penicillinase_R"/>
    <property type="match status" value="1"/>
</dbReference>
<comment type="caution">
    <text evidence="5">The sequence shown here is derived from an EMBL/GenBank/DDBJ whole genome shotgun (WGS) entry which is preliminary data.</text>
</comment>
<reference evidence="5 6" key="1">
    <citation type="submission" date="2017-05" db="EMBL/GenBank/DDBJ databases">
        <title>Vagococcus spp. assemblies.</title>
        <authorList>
            <person name="Gulvik C.A."/>
        </authorList>
    </citation>
    <scope>NUCLEOTIDE SEQUENCE [LARGE SCALE GENOMIC DNA]</scope>
    <source>
        <strain evidence="5 6">CCUG 41755</strain>
    </source>
</reference>
<sequence>MRVVWAQTRTTSPEIIAHLSETKEWKPATIKTLLGRLVKKEMLKTETKGNKFIYEALVTEEQTIRSATAELFARICAKKVGKTIAEMVEEAELTHDDVALIRQALIEKEKTAVETIACNCIPGQCDCPNHKN</sequence>
<dbReference type="InterPro" id="IPR036390">
    <property type="entry name" value="WH_DNA-bd_sf"/>
</dbReference>
<dbReference type="Proteomes" id="UP000287101">
    <property type="component" value="Unassembled WGS sequence"/>
</dbReference>
<dbReference type="NCBIfam" id="TIGR02698">
    <property type="entry name" value="CopY_TcrY"/>
    <property type="match status" value="1"/>
</dbReference>
<keyword evidence="3" id="KW-0238">DNA-binding</keyword>
<evidence type="ECO:0000256" key="2">
    <source>
        <dbReference type="ARBA" id="ARBA00023015"/>
    </source>
</evidence>
<evidence type="ECO:0000313" key="5">
    <source>
        <dbReference type="EMBL" id="RSU05281.1"/>
    </source>
</evidence>
<dbReference type="PIRSF" id="PIRSF019455">
    <property type="entry name" value="CopR_AtkY"/>
    <property type="match status" value="1"/>
</dbReference>
<name>A0A430ADI0_9ENTE</name>
<evidence type="ECO:0000313" key="6">
    <source>
        <dbReference type="Proteomes" id="UP000287101"/>
    </source>
</evidence>
<keyword evidence="6" id="KW-1185">Reference proteome</keyword>
<keyword evidence="2" id="KW-0805">Transcription regulation</keyword>
<comment type="similarity">
    <text evidence="1">Belongs to the BlaI transcriptional regulatory family.</text>
</comment>
<dbReference type="Gene3D" id="1.10.10.10">
    <property type="entry name" value="Winged helix-like DNA-binding domain superfamily/Winged helix DNA-binding domain"/>
    <property type="match status" value="1"/>
</dbReference>
<keyword evidence="4" id="KW-0804">Transcription</keyword>
<dbReference type="AlphaFoldDB" id="A0A430ADI0"/>
<dbReference type="InterPro" id="IPR014071">
    <property type="entry name" value="Cu_transp_CopY/TcrY"/>
</dbReference>
<organism evidence="5 6">
    <name type="scientific">Vagococcus fessus</name>
    <dbReference type="NCBI Taxonomy" id="120370"/>
    <lineage>
        <taxon>Bacteria</taxon>
        <taxon>Bacillati</taxon>
        <taxon>Bacillota</taxon>
        <taxon>Bacilli</taxon>
        <taxon>Lactobacillales</taxon>
        <taxon>Enterococcaceae</taxon>
        <taxon>Vagococcus</taxon>
    </lineage>
</organism>
<protein>
    <submittedName>
        <fullName evidence="5">Penicillinase repressor</fullName>
    </submittedName>
</protein>
<dbReference type="EMBL" id="NGJY01000001">
    <property type="protein sequence ID" value="RSU05281.1"/>
    <property type="molecule type" value="Genomic_DNA"/>
</dbReference>
<gene>
    <name evidence="5" type="ORF">CBF31_02845</name>
</gene>
<dbReference type="InterPro" id="IPR005650">
    <property type="entry name" value="BlaI_family"/>
</dbReference>
<evidence type="ECO:0000256" key="4">
    <source>
        <dbReference type="ARBA" id="ARBA00023163"/>
    </source>
</evidence>
<proteinExistence type="inferred from homology"/>
<dbReference type="SUPFAM" id="SSF46785">
    <property type="entry name" value="Winged helix' DNA-binding domain"/>
    <property type="match status" value="1"/>
</dbReference>
<evidence type="ECO:0000256" key="1">
    <source>
        <dbReference type="ARBA" id="ARBA00011046"/>
    </source>
</evidence>
<dbReference type="GO" id="GO:0045892">
    <property type="term" value="P:negative regulation of DNA-templated transcription"/>
    <property type="evidence" value="ECO:0007669"/>
    <property type="project" value="InterPro"/>
</dbReference>
<dbReference type="GO" id="GO:0003677">
    <property type="term" value="F:DNA binding"/>
    <property type="evidence" value="ECO:0007669"/>
    <property type="project" value="UniProtKB-KW"/>
</dbReference>
<accession>A0A430ADI0</accession>
<dbReference type="OrthoDB" id="1849040at2"/>
<evidence type="ECO:0000256" key="3">
    <source>
        <dbReference type="ARBA" id="ARBA00023125"/>
    </source>
</evidence>
<dbReference type="InterPro" id="IPR036388">
    <property type="entry name" value="WH-like_DNA-bd_sf"/>
</dbReference>